<proteinExistence type="predicted"/>
<reference evidence="3" key="2">
    <citation type="submission" date="2010-01" db="EMBL/GenBank/DDBJ databases">
        <title>The complete genome of Conexibacter woesei DSM 14684.</title>
        <authorList>
            <consortium name="US DOE Joint Genome Institute (JGI-PGF)"/>
            <person name="Lucas S."/>
            <person name="Copeland A."/>
            <person name="Lapidus A."/>
            <person name="Glavina del Rio T."/>
            <person name="Dalin E."/>
            <person name="Tice H."/>
            <person name="Bruce D."/>
            <person name="Goodwin L."/>
            <person name="Pitluck S."/>
            <person name="Kyrpides N."/>
            <person name="Mavromatis K."/>
            <person name="Ivanova N."/>
            <person name="Mikhailova N."/>
            <person name="Chertkov O."/>
            <person name="Brettin T."/>
            <person name="Detter J.C."/>
            <person name="Han C."/>
            <person name="Larimer F."/>
            <person name="Land M."/>
            <person name="Hauser L."/>
            <person name="Markowitz V."/>
            <person name="Cheng J.-F."/>
            <person name="Hugenholtz P."/>
            <person name="Woyke T."/>
            <person name="Wu D."/>
            <person name="Pukall R."/>
            <person name="Steenblock K."/>
            <person name="Schneider S."/>
            <person name="Klenk H.-P."/>
            <person name="Eisen J.A."/>
        </authorList>
    </citation>
    <scope>NUCLEOTIDE SEQUENCE [LARGE SCALE GENOMIC DNA]</scope>
    <source>
        <strain evidence="3">DSM 14684 / CIP 108061 / JCM 11494 / NBRC 100937 / ID131577</strain>
    </source>
</reference>
<feature type="signal peptide" evidence="1">
    <location>
        <begin position="1"/>
        <end position="29"/>
    </location>
</feature>
<protein>
    <submittedName>
        <fullName evidence="2">Uncharacterized protein</fullName>
    </submittedName>
</protein>
<dbReference type="HOGENOM" id="CLU_703409_0_0_11"/>
<feature type="chain" id="PRO_5003043048" evidence="1">
    <location>
        <begin position="30"/>
        <end position="392"/>
    </location>
</feature>
<dbReference type="EMBL" id="CP001854">
    <property type="protein sequence ID" value="ADB52847.1"/>
    <property type="molecule type" value="Genomic_DNA"/>
</dbReference>
<keyword evidence="3" id="KW-1185">Reference proteome</keyword>
<gene>
    <name evidence="2" type="ordered locus">Cwoe_4433</name>
</gene>
<evidence type="ECO:0000313" key="3">
    <source>
        <dbReference type="Proteomes" id="UP000008229"/>
    </source>
</evidence>
<keyword evidence="1" id="KW-0732">Signal</keyword>
<sequence precursor="true">MLRSRGTRAACAVIAVLVGSAALTEMAQADVIQLKTPLTQQDAPRPPRFEHEYGYIGPEAPQDPGKVGAWNTSSDSYVCPNGQRITGEAVIGDDVISQNTGWGVSSSGILSTTTNVDVRNWSLHGIHYRVAVKCATDWLFFPLYADGCGPGIIDGYFDSDLARHCQPIGDYSAWWISRLEAVGGAAQAKDYAELLKQVFTGRPISRAAGGPAVTAAAVQTGAVVQARPGGNRFALHNGTNRVSMTFRFRRGSRRPPAIFMKGGTGCRSERMRTSVWNAVGRVELLLNCQGLKPESAVRLTIGRAIVRHFGLGKGVGKIRVHLDKPPGSVEPYASLSYGRAQSTCKNAGHQLRLQPRKLDLRVTVRCGGAARGATGSLYVGGLLAADRSSRPG</sequence>
<organism evidence="2 3">
    <name type="scientific">Conexibacter woesei (strain DSM 14684 / CCUG 47730 / CIP 108061 / JCM 11494 / NBRC 100937 / ID131577)</name>
    <dbReference type="NCBI Taxonomy" id="469383"/>
    <lineage>
        <taxon>Bacteria</taxon>
        <taxon>Bacillati</taxon>
        <taxon>Actinomycetota</taxon>
        <taxon>Thermoleophilia</taxon>
        <taxon>Solirubrobacterales</taxon>
        <taxon>Conexibacteraceae</taxon>
        <taxon>Conexibacter</taxon>
    </lineage>
</organism>
<evidence type="ECO:0000313" key="2">
    <source>
        <dbReference type="EMBL" id="ADB52847.1"/>
    </source>
</evidence>
<reference evidence="2 3" key="1">
    <citation type="journal article" date="2010" name="Stand. Genomic Sci.">
        <title>Complete genome sequence of Conexibacter woesei type strain (ID131577).</title>
        <authorList>
            <person name="Pukall R."/>
            <person name="Lapidus A."/>
            <person name="Glavina Del Rio T."/>
            <person name="Copeland A."/>
            <person name="Tice H."/>
            <person name="Cheng J.-F."/>
            <person name="Lucas S."/>
            <person name="Chen F."/>
            <person name="Nolan M."/>
            <person name="Bruce D."/>
            <person name="Goodwin L."/>
            <person name="Pitluck S."/>
            <person name="Mavromatis K."/>
            <person name="Ivanova N."/>
            <person name="Ovchinnikova G."/>
            <person name="Pati A."/>
            <person name="Chen A."/>
            <person name="Palaniappan K."/>
            <person name="Land M."/>
            <person name="Hauser L."/>
            <person name="Chang Y.-J."/>
            <person name="Jeffries C.D."/>
            <person name="Chain P."/>
            <person name="Meincke L."/>
            <person name="Sims D."/>
            <person name="Brettin T."/>
            <person name="Detter J.C."/>
            <person name="Rohde M."/>
            <person name="Goeker M."/>
            <person name="Bristow J."/>
            <person name="Eisen J.A."/>
            <person name="Markowitz V."/>
            <person name="Kyrpides N.C."/>
            <person name="Klenk H.-P."/>
            <person name="Hugenholtz P."/>
        </authorList>
    </citation>
    <scope>NUCLEOTIDE SEQUENCE [LARGE SCALE GENOMIC DNA]</scope>
    <source>
        <strain evidence="3">DSM 14684 / CIP 108061 / JCM 11494 / NBRC 100937 / ID131577</strain>
    </source>
</reference>
<dbReference type="STRING" id="469383.Cwoe_4433"/>
<dbReference type="Proteomes" id="UP000008229">
    <property type="component" value="Chromosome"/>
</dbReference>
<evidence type="ECO:0000256" key="1">
    <source>
        <dbReference type="SAM" id="SignalP"/>
    </source>
</evidence>
<accession>D3F7V3</accession>
<name>D3F7V3_CONWI</name>
<dbReference type="AlphaFoldDB" id="D3F7V3"/>
<dbReference type="KEGG" id="cwo:Cwoe_4433"/>